<dbReference type="AlphaFoldDB" id="A0AAP2REM2"/>
<keyword evidence="1" id="KW-1133">Transmembrane helix</keyword>
<dbReference type="InterPro" id="IPR002591">
    <property type="entry name" value="Phosphodiest/P_Trfase"/>
</dbReference>
<evidence type="ECO:0000256" key="1">
    <source>
        <dbReference type="SAM" id="Phobius"/>
    </source>
</evidence>
<gene>
    <name evidence="2" type="ORF">CUJ83_08980</name>
</gene>
<feature type="transmembrane region" description="Helical" evidence="1">
    <location>
        <begin position="416"/>
        <end position="434"/>
    </location>
</feature>
<dbReference type="Proteomes" id="UP001320159">
    <property type="component" value="Unassembled WGS sequence"/>
</dbReference>
<keyword evidence="1" id="KW-0812">Transmembrane</keyword>
<evidence type="ECO:0000313" key="3">
    <source>
        <dbReference type="Proteomes" id="UP001320159"/>
    </source>
</evidence>
<dbReference type="SUPFAM" id="SSF53649">
    <property type="entry name" value="Alkaline phosphatase-like"/>
    <property type="match status" value="1"/>
</dbReference>
<sequence length="438" mass="47986">MNYRVYILVFIFTIILLPAESCSLSNTVVIIIDGLGSSYIYPERTAYYADGGLIDPVELISLQNAQAKYELKAPVPKTEIGHAVLVTGYSEATSEVVSYYDATIFDAAKKNGYINIAIMEKGDSDEILGEQDIAVREKNNSVFKPLVEYVENGGNVPVELSYFMKGYPYLDNVRPGKDPYFAYVRYNSWALQFGADVVAFMNETLQDQKYLLTINAGGLDSAGHSLGSDGYRAVISGMDIDIQRLVDICKKTDTILIITGDHGMSFKHESSKGSHSSFEVCSRDESVLVPFIVCSGGASPCIGNKPYGQECFAPAILSLMGCPDTLSLSDGEKIPVLKSPSIFINSRRPVEITVTGQDYSNTAIVEGIHRFGPLEKGIYTIRYGDGPIVIDLASDELIDLDKVNTAEYIESPLPDYLIPAIFSGIGIFIALLVIRKRK</sequence>
<dbReference type="RefSeq" id="WP_230741980.1">
    <property type="nucleotide sequence ID" value="NZ_PGCK01000007.1"/>
</dbReference>
<dbReference type="InterPro" id="IPR017850">
    <property type="entry name" value="Alkaline_phosphatase_core_sf"/>
</dbReference>
<dbReference type="Pfam" id="PF01663">
    <property type="entry name" value="Phosphodiest"/>
    <property type="match status" value="1"/>
</dbReference>
<protein>
    <submittedName>
        <fullName evidence="2">Arylsulfatase</fullName>
    </submittedName>
</protein>
<accession>A0AAP2REM2</accession>
<name>A0AAP2REM2_9EURY</name>
<dbReference type="EMBL" id="PGCK01000007">
    <property type="protein sequence ID" value="MCD1295130.1"/>
    <property type="molecule type" value="Genomic_DNA"/>
</dbReference>
<dbReference type="Gene3D" id="3.40.720.10">
    <property type="entry name" value="Alkaline Phosphatase, subunit A"/>
    <property type="match status" value="1"/>
</dbReference>
<comment type="caution">
    <text evidence="2">The sequence shown here is derived from an EMBL/GenBank/DDBJ whole genome shotgun (WGS) entry which is preliminary data.</text>
</comment>
<proteinExistence type="predicted"/>
<keyword evidence="3" id="KW-1185">Reference proteome</keyword>
<evidence type="ECO:0000313" key="2">
    <source>
        <dbReference type="EMBL" id="MCD1295130.1"/>
    </source>
</evidence>
<reference evidence="2 3" key="1">
    <citation type="submission" date="2017-11" db="EMBL/GenBank/DDBJ databases">
        <title>Isolation and Characterization of Family Methanocellaceae Species from Potential Methane Hydrate Area Offshore Southwestern Taiwan.</title>
        <authorList>
            <person name="Zhang W.-L."/>
            <person name="Chen W.-C."/>
            <person name="Lai M.-C."/>
            <person name="Chen S.-C."/>
        </authorList>
    </citation>
    <scope>NUCLEOTIDE SEQUENCE [LARGE SCALE GENOMIC DNA]</scope>
    <source>
        <strain evidence="2 3">CWC-04</strain>
    </source>
</reference>
<organism evidence="2 3">
    <name type="scientific">Methanooceanicella nereidis</name>
    <dbReference type="NCBI Taxonomy" id="2052831"/>
    <lineage>
        <taxon>Archaea</taxon>
        <taxon>Methanobacteriati</taxon>
        <taxon>Methanobacteriota</taxon>
        <taxon>Stenosarchaea group</taxon>
        <taxon>Methanomicrobia</taxon>
        <taxon>Methanocellales</taxon>
        <taxon>Methanocellaceae</taxon>
        <taxon>Methanooceanicella</taxon>
    </lineage>
</organism>
<keyword evidence="1" id="KW-0472">Membrane</keyword>